<reference evidence="3 4" key="1">
    <citation type="journal article" date="2023" name="Proc. Natl. Acad. Sci. U.S.A.">
        <title>A global phylogenomic analysis of the shiitake genus Lentinula.</title>
        <authorList>
            <person name="Sierra-Patev S."/>
            <person name="Min B."/>
            <person name="Naranjo-Ortiz M."/>
            <person name="Looney B."/>
            <person name="Konkel Z."/>
            <person name="Slot J.C."/>
            <person name="Sakamoto Y."/>
            <person name="Steenwyk J.L."/>
            <person name="Rokas A."/>
            <person name="Carro J."/>
            <person name="Camarero S."/>
            <person name="Ferreira P."/>
            <person name="Molpeceres G."/>
            <person name="Ruiz-Duenas F.J."/>
            <person name="Serrano A."/>
            <person name="Henrissat B."/>
            <person name="Drula E."/>
            <person name="Hughes K.W."/>
            <person name="Mata J.L."/>
            <person name="Ishikawa N.K."/>
            <person name="Vargas-Isla R."/>
            <person name="Ushijima S."/>
            <person name="Smith C.A."/>
            <person name="Donoghue J."/>
            <person name="Ahrendt S."/>
            <person name="Andreopoulos W."/>
            <person name="He G."/>
            <person name="LaButti K."/>
            <person name="Lipzen A."/>
            <person name="Ng V."/>
            <person name="Riley R."/>
            <person name="Sandor L."/>
            <person name="Barry K."/>
            <person name="Martinez A.T."/>
            <person name="Xiao Y."/>
            <person name="Gibbons J.G."/>
            <person name="Terashima K."/>
            <person name="Grigoriev I.V."/>
            <person name="Hibbett D."/>
        </authorList>
    </citation>
    <scope>NUCLEOTIDE SEQUENCE [LARGE SCALE GENOMIC DNA]</scope>
    <source>
        <strain evidence="3 4">TFB7810</strain>
    </source>
</reference>
<feature type="transmembrane region" description="Helical" evidence="1">
    <location>
        <begin position="12"/>
        <end position="34"/>
    </location>
</feature>
<evidence type="ECO:0000313" key="4">
    <source>
        <dbReference type="Proteomes" id="UP001142393"/>
    </source>
</evidence>
<keyword evidence="4" id="KW-1185">Reference proteome</keyword>
<organism evidence="3 4">
    <name type="scientific">Lentinula detonsa</name>
    <dbReference type="NCBI Taxonomy" id="2804962"/>
    <lineage>
        <taxon>Eukaryota</taxon>
        <taxon>Fungi</taxon>
        <taxon>Dikarya</taxon>
        <taxon>Basidiomycota</taxon>
        <taxon>Agaricomycotina</taxon>
        <taxon>Agaricomycetes</taxon>
        <taxon>Agaricomycetidae</taxon>
        <taxon>Agaricales</taxon>
        <taxon>Marasmiineae</taxon>
        <taxon>Omphalotaceae</taxon>
        <taxon>Lentinula</taxon>
    </lineage>
</organism>
<keyword evidence="1" id="KW-0472">Membrane</keyword>
<dbReference type="EMBL" id="JANVFU010000013">
    <property type="protein sequence ID" value="KAJ3740727.1"/>
    <property type="molecule type" value="Genomic_DNA"/>
</dbReference>
<keyword evidence="1" id="KW-1133">Transmembrane helix</keyword>
<feature type="transmembrane region" description="Helical" evidence="1">
    <location>
        <begin position="100"/>
        <end position="122"/>
    </location>
</feature>
<feature type="transmembrane region" description="Helical" evidence="1">
    <location>
        <begin position="65"/>
        <end position="88"/>
    </location>
</feature>
<dbReference type="Pfam" id="PF24803">
    <property type="entry name" value="DUF7704"/>
    <property type="match status" value="1"/>
</dbReference>
<sequence>MTDNLQVLPGLYRLLFLYFEPMSAIAPAPMIWIWPGAAWFHYEQIPHPNRLSLPSESLDPRTVVALWQLGNCYMLVGFIVSFVFRVTADAFRDNPVAQERIVGAILTALAIADVVHVLSSFMGIPPEIRFSITSWNGITHGNITLTTFLFCVRLAWFLGVGRRRFYYGQRPESLQSRRKSD</sequence>
<dbReference type="AlphaFoldDB" id="A0A9W8TU25"/>
<dbReference type="PANTHER" id="PTHR37019">
    <property type="entry name" value="CHROMOSOME 1, WHOLE GENOME SHOTGUN SEQUENCE"/>
    <property type="match status" value="1"/>
</dbReference>
<dbReference type="Proteomes" id="UP001142393">
    <property type="component" value="Unassembled WGS sequence"/>
</dbReference>
<dbReference type="InterPro" id="IPR056121">
    <property type="entry name" value="DUF7704"/>
</dbReference>
<evidence type="ECO:0000259" key="2">
    <source>
        <dbReference type="Pfam" id="PF24803"/>
    </source>
</evidence>
<evidence type="ECO:0000313" key="3">
    <source>
        <dbReference type="EMBL" id="KAJ3740727.1"/>
    </source>
</evidence>
<dbReference type="PANTHER" id="PTHR37019:SF2">
    <property type="entry name" value="EXPERA DOMAIN-CONTAINING PROTEIN"/>
    <property type="match status" value="1"/>
</dbReference>
<feature type="domain" description="DUF7704" evidence="2">
    <location>
        <begin position="7"/>
        <end position="161"/>
    </location>
</feature>
<gene>
    <name evidence="3" type="ORF">DFH05DRAFT_1451508</name>
</gene>
<evidence type="ECO:0000256" key="1">
    <source>
        <dbReference type="SAM" id="Phobius"/>
    </source>
</evidence>
<protein>
    <recommendedName>
        <fullName evidence="2">DUF7704 domain-containing protein</fullName>
    </recommendedName>
</protein>
<accession>A0A9W8TU25</accession>
<name>A0A9W8TU25_9AGAR</name>
<comment type="caution">
    <text evidence="3">The sequence shown here is derived from an EMBL/GenBank/DDBJ whole genome shotgun (WGS) entry which is preliminary data.</text>
</comment>
<proteinExistence type="predicted"/>
<keyword evidence="1" id="KW-0812">Transmembrane</keyword>
<feature type="transmembrane region" description="Helical" evidence="1">
    <location>
        <begin position="142"/>
        <end position="160"/>
    </location>
</feature>